<evidence type="ECO:0000256" key="10">
    <source>
        <dbReference type="ARBA" id="ARBA00023163"/>
    </source>
</evidence>
<dbReference type="Pfam" id="PF00096">
    <property type="entry name" value="zf-C2H2"/>
    <property type="match status" value="2"/>
</dbReference>
<keyword evidence="4" id="KW-0479">Metal-binding</keyword>
<gene>
    <name evidence="17" type="ORF">GDO78_005197</name>
</gene>
<organism evidence="17 18">
    <name type="scientific">Eleutherodactylus coqui</name>
    <name type="common">Puerto Rican coqui</name>
    <dbReference type="NCBI Taxonomy" id="57060"/>
    <lineage>
        <taxon>Eukaryota</taxon>
        <taxon>Metazoa</taxon>
        <taxon>Chordata</taxon>
        <taxon>Craniata</taxon>
        <taxon>Vertebrata</taxon>
        <taxon>Euteleostomi</taxon>
        <taxon>Amphibia</taxon>
        <taxon>Batrachia</taxon>
        <taxon>Anura</taxon>
        <taxon>Neobatrachia</taxon>
        <taxon>Hyloidea</taxon>
        <taxon>Eleutherodactylidae</taxon>
        <taxon>Eleutherodactylinae</taxon>
        <taxon>Eleutherodactylus</taxon>
        <taxon>Eleutherodactylus</taxon>
    </lineage>
</organism>
<evidence type="ECO:0000256" key="14">
    <source>
        <dbReference type="SAM" id="MobiDB-lite"/>
    </source>
</evidence>
<name>A0A8J6FJC1_ELECQ</name>
<dbReference type="InterPro" id="IPR006612">
    <property type="entry name" value="THAP_Znf"/>
</dbReference>
<keyword evidence="8" id="KW-0805">Transcription regulation</keyword>
<dbReference type="GO" id="GO:0005634">
    <property type="term" value="C:nucleus"/>
    <property type="evidence" value="ECO:0007669"/>
    <property type="project" value="UniProtKB-SubCell"/>
</dbReference>
<dbReference type="GO" id="GO:0000981">
    <property type="term" value="F:DNA-binding transcription factor activity, RNA polymerase II-specific"/>
    <property type="evidence" value="ECO:0007669"/>
    <property type="project" value="TreeGrafter"/>
</dbReference>
<keyword evidence="18" id="KW-1185">Reference proteome</keyword>
<dbReference type="PROSITE" id="PS50950">
    <property type="entry name" value="ZF_THAP"/>
    <property type="match status" value="1"/>
</dbReference>
<dbReference type="PROSITE" id="PS50157">
    <property type="entry name" value="ZINC_FINGER_C2H2_2"/>
    <property type="match status" value="4"/>
</dbReference>
<feature type="domain" description="C2H2-type" evidence="15">
    <location>
        <begin position="554"/>
        <end position="581"/>
    </location>
</feature>
<evidence type="ECO:0000256" key="6">
    <source>
        <dbReference type="ARBA" id="ARBA00022771"/>
    </source>
</evidence>
<evidence type="ECO:0000313" key="17">
    <source>
        <dbReference type="EMBL" id="KAG9489058.1"/>
    </source>
</evidence>
<dbReference type="SUPFAM" id="SSF57667">
    <property type="entry name" value="beta-beta-alpha zinc fingers"/>
    <property type="match status" value="2"/>
</dbReference>
<dbReference type="AlphaFoldDB" id="A0A8J6FJC1"/>
<evidence type="ECO:0000256" key="1">
    <source>
        <dbReference type="ARBA" id="ARBA00003767"/>
    </source>
</evidence>
<keyword evidence="5" id="KW-0677">Repeat</keyword>
<evidence type="ECO:0000256" key="5">
    <source>
        <dbReference type="ARBA" id="ARBA00022737"/>
    </source>
</evidence>
<dbReference type="SMART" id="SM00355">
    <property type="entry name" value="ZnF_C2H2"/>
    <property type="match status" value="4"/>
</dbReference>
<feature type="domain" description="C2H2-type" evidence="15">
    <location>
        <begin position="470"/>
        <end position="497"/>
    </location>
</feature>
<dbReference type="EMBL" id="WNTK01000002">
    <property type="protein sequence ID" value="KAG9489058.1"/>
    <property type="molecule type" value="Genomic_DNA"/>
</dbReference>
<keyword evidence="6 12" id="KW-0863">Zinc-finger</keyword>
<evidence type="ECO:0000256" key="12">
    <source>
        <dbReference type="PROSITE-ProRule" id="PRU00042"/>
    </source>
</evidence>
<accession>A0A8J6FJC1</accession>
<feature type="compositionally biased region" description="Polar residues" evidence="14">
    <location>
        <begin position="359"/>
        <end position="385"/>
    </location>
</feature>
<comment type="function">
    <text evidence="1">May be involved in transcriptional regulation.</text>
</comment>
<feature type="domain" description="C2H2-type" evidence="15">
    <location>
        <begin position="526"/>
        <end position="553"/>
    </location>
</feature>
<keyword evidence="11" id="KW-0539">Nucleus</keyword>
<keyword evidence="7" id="KW-0862">Zinc</keyword>
<evidence type="ECO:0000259" key="16">
    <source>
        <dbReference type="PROSITE" id="PS50950"/>
    </source>
</evidence>
<evidence type="ECO:0000256" key="8">
    <source>
        <dbReference type="ARBA" id="ARBA00023015"/>
    </source>
</evidence>
<evidence type="ECO:0000256" key="2">
    <source>
        <dbReference type="ARBA" id="ARBA00004123"/>
    </source>
</evidence>
<reference evidence="17" key="1">
    <citation type="thesis" date="2020" institute="ProQuest LLC" country="789 East Eisenhower Parkway, Ann Arbor, MI, USA">
        <title>Comparative Genomics and Chromosome Evolution.</title>
        <authorList>
            <person name="Mudd A.B."/>
        </authorList>
    </citation>
    <scope>NUCLEOTIDE SEQUENCE</scope>
    <source>
        <strain evidence="17">HN-11 Male</strain>
        <tissue evidence="17">Kidney and liver</tissue>
    </source>
</reference>
<dbReference type="PANTHER" id="PTHR23226:SF416">
    <property type="entry name" value="FI01424P"/>
    <property type="match status" value="1"/>
</dbReference>
<dbReference type="SMART" id="SM00692">
    <property type="entry name" value="DM3"/>
    <property type="match status" value="1"/>
</dbReference>
<comment type="subcellular location">
    <subcellularLocation>
        <location evidence="2">Nucleus</location>
    </subcellularLocation>
</comment>
<dbReference type="PROSITE" id="PS00028">
    <property type="entry name" value="ZINC_FINGER_C2H2_1"/>
    <property type="match status" value="3"/>
</dbReference>
<feature type="region of interest" description="Disordered" evidence="14">
    <location>
        <begin position="161"/>
        <end position="184"/>
    </location>
</feature>
<evidence type="ECO:0000259" key="15">
    <source>
        <dbReference type="PROSITE" id="PS50157"/>
    </source>
</evidence>
<evidence type="ECO:0000256" key="7">
    <source>
        <dbReference type="ARBA" id="ARBA00022833"/>
    </source>
</evidence>
<comment type="caution">
    <text evidence="17">The sequence shown here is derived from an EMBL/GenBank/DDBJ whole genome shotgun (WGS) entry which is preliminary data.</text>
</comment>
<feature type="domain" description="C2H2-type" evidence="15">
    <location>
        <begin position="498"/>
        <end position="525"/>
    </location>
</feature>
<dbReference type="FunFam" id="3.30.160.60:FF:000250">
    <property type="entry name" value="zinc finger protein 197 isoform X1"/>
    <property type="match status" value="1"/>
</dbReference>
<feature type="domain" description="THAP-type" evidence="16">
    <location>
        <begin position="1"/>
        <end position="92"/>
    </location>
</feature>
<dbReference type="PANTHER" id="PTHR23226">
    <property type="entry name" value="ZINC FINGER AND SCAN DOMAIN-CONTAINING"/>
    <property type="match status" value="1"/>
</dbReference>
<comment type="similarity">
    <text evidence="3">Belongs to the krueppel C2H2-type zinc-finger protein family.</text>
</comment>
<dbReference type="Proteomes" id="UP000770717">
    <property type="component" value="Unassembled WGS sequence"/>
</dbReference>
<dbReference type="Pfam" id="PF05485">
    <property type="entry name" value="THAP"/>
    <property type="match status" value="1"/>
</dbReference>
<evidence type="ECO:0000256" key="3">
    <source>
        <dbReference type="ARBA" id="ARBA00006991"/>
    </source>
</evidence>
<evidence type="ECO:0000256" key="4">
    <source>
        <dbReference type="ARBA" id="ARBA00022723"/>
    </source>
</evidence>
<keyword evidence="9 13" id="KW-0238">DNA-binding</keyword>
<evidence type="ECO:0000256" key="13">
    <source>
        <dbReference type="PROSITE-ProRule" id="PRU00309"/>
    </source>
</evidence>
<dbReference type="GO" id="GO:0000978">
    <property type="term" value="F:RNA polymerase II cis-regulatory region sequence-specific DNA binding"/>
    <property type="evidence" value="ECO:0007669"/>
    <property type="project" value="TreeGrafter"/>
</dbReference>
<dbReference type="FunFam" id="3.30.160.60:FF:000966">
    <property type="entry name" value="ZFP90 zinc finger protein"/>
    <property type="match status" value="1"/>
</dbReference>
<dbReference type="SMART" id="SM00980">
    <property type="entry name" value="THAP"/>
    <property type="match status" value="1"/>
</dbReference>
<dbReference type="InterPro" id="IPR013087">
    <property type="entry name" value="Znf_C2H2_type"/>
</dbReference>
<dbReference type="OrthoDB" id="654211at2759"/>
<dbReference type="InterPro" id="IPR036236">
    <property type="entry name" value="Znf_C2H2_sf"/>
</dbReference>
<dbReference type="Gene3D" id="3.30.160.60">
    <property type="entry name" value="Classic Zinc Finger"/>
    <property type="match status" value="4"/>
</dbReference>
<feature type="region of interest" description="Disordered" evidence="14">
    <location>
        <begin position="318"/>
        <end position="407"/>
    </location>
</feature>
<protein>
    <submittedName>
        <fullName evidence="17">Uncharacterized protein</fullName>
    </submittedName>
</protein>
<proteinExistence type="inferred from homology"/>
<sequence>MPSCIVKGCSFSWKKKDPTITIHAFPRSKEMIKAWLTQTGQDFGDIDAFTDKVFEGKKTDAFRICSQHFTPDSYTNEGMRRSLKKDALPTIFNCTVQATTTVKKIQKKKERPPRPKSAKKIRSRMTQRILNITLEIIYLLTGEDYTVVKSRKRAKMRELGELDVPQTPSTVAPPPPSHSNEENNDRRILELAYKIIQLLNGEEGDYLEGHHDFYADMLNNEQSFRSHDLSEHGLVLYTSDNKEESMLYEEGTFMNASIYTPGGHHPYLSAHDKDESMSQEEEGELIDTDITCTLVKEEPQSCDEDNFTDTDGWVLADHTQEDSSSVQEENALYDKGKKSGKGRKQQDSSTNVEEHIVQKRSTPTANASLSCKDGNLNTESSSTGNSEKRGMQSKKAHAKEKVQNPEDELEYTIVHIKDNSSSEGDNSSPEDFQHDDMDMQEDNIASVNVTQRVGTINNLNCSFEDSMKTYQCVGCQKHFTTKTDLQTHQTIHKTFQKSMCPECGKTFLCTSALITHRQSHTGEKPFSCTICGKPFGQLSQLKTHERIHTDERPFTCLVCGKCFRCRSHLISHARIHKEDTVSAI</sequence>
<evidence type="ECO:0000256" key="11">
    <source>
        <dbReference type="ARBA" id="ARBA00023242"/>
    </source>
</evidence>
<dbReference type="GO" id="GO:0008270">
    <property type="term" value="F:zinc ion binding"/>
    <property type="evidence" value="ECO:0007669"/>
    <property type="project" value="UniProtKB-KW"/>
</dbReference>
<dbReference type="SUPFAM" id="SSF57716">
    <property type="entry name" value="Glucocorticoid receptor-like (DNA-binding domain)"/>
    <property type="match status" value="1"/>
</dbReference>
<keyword evidence="10" id="KW-0804">Transcription</keyword>
<evidence type="ECO:0000256" key="9">
    <source>
        <dbReference type="ARBA" id="ARBA00023125"/>
    </source>
</evidence>
<evidence type="ECO:0000313" key="18">
    <source>
        <dbReference type="Proteomes" id="UP000770717"/>
    </source>
</evidence>